<gene>
    <name evidence="2" type="ordered locus">Swol_1068</name>
</gene>
<accession>Q0AY26</accession>
<sequence length="244" mass="27529">MPKVFGFYKIRARTRLTLTALITLIILVSGALYVQAYNKNKPVYEVPSEKKMAALTFDISWGNKTPMPVIEILKEADVTCTFFLSGPWVKENPEVVQRIKKDGHELASHGYRHINYSTLSKSEIKEEVMKAHKNINEVAGVNANLIRTPNGDYNDHVIEAIHEINYEAIQWSVDSLDWMNPGTATIIERVKKKVHPGAIILMHASDTCKQTTDALPVVIENLKEQGYELVTVSTLLKEMPPENN</sequence>
<dbReference type="AlphaFoldDB" id="Q0AY26"/>
<dbReference type="InterPro" id="IPR011330">
    <property type="entry name" value="Glyco_hydro/deAcase_b/a-brl"/>
</dbReference>
<keyword evidence="2" id="KW-0326">Glycosidase</keyword>
<proteinExistence type="predicted"/>
<dbReference type="eggNOG" id="COG0726">
    <property type="taxonomic scope" value="Bacteria"/>
</dbReference>
<dbReference type="GO" id="GO:0016798">
    <property type="term" value="F:hydrolase activity, acting on glycosyl bonds"/>
    <property type="evidence" value="ECO:0007669"/>
    <property type="project" value="UniProtKB-KW"/>
</dbReference>
<dbReference type="EMBL" id="CP000448">
    <property type="protein sequence ID" value="ABI68378.1"/>
    <property type="molecule type" value="Genomic_DNA"/>
</dbReference>
<dbReference type="GO" id="GO:0016020">
    <property type="term" value="C:membrane"/>
    <property type="evidence" value="ECO:0007669"/>
    <property type="project" value="TreeGrafter"/>
</dbReference>
<protein>
    <submittedName>
        <fullName evidence="2">Xylanase/chitin deacetylase-like protein</fullName>
    </submittedName>
</protein>
<name>Q0AY26_SYNWW</name>
<dbReference type="Gene3D" id="3.20.20.370">
    <property type="entry name" value="Glycoside hydrolase/deacetylase"/>
    <property type="match status" value="1"/>
</dbReference>
<dbReference type="PROSITE" id="PS51677">
    <property type="entry name" value="NODB"/>
    <property type="match status" value="1"/>
</dbReference>
<evidence type="ECO:0000313" key="2">
    <source>
        <dbReference type="EMBL" id="ABI68378.1"/>
    </source>
</evidence>
<dbReference type="KEGG" id="swo:Swol_1068"/>
<keyword evidence="2" id="KW-0858">Xylan degradation</keyword>
<dbReference type="GO" id="GO:0016810">
    <property type="term" value="F:hydrolase activity, acting on carbon-nitrogen (but not peptide) bonds"/>
    <property type="evidence" value="ECO:0007669"/>
    <property type="project" value="InterPro"/>
</dbReference>
<reference evidence="3" key="1">
    <citation type="journal article" date="2010" name="Environ. Microbiol.">
        <title>The genome of Syntrophomonas wolfei: new insights into syntrophic metabolism and biohydrogen production.</title>
        <authorList>
            <person name="Sieber J.R."/>
            <person name="Sims D.R."/>
            <person name="Han C."/>
            <person name="Kim E."/>
            <person name="Lykidis A."/>
            <person name="Lapidus A.L."/>
            <person name="McDonnald E."/>
            <person name="Rohlin L."/>
            <person name="Culley D.E."/>
            <person name="Gunsalus R."/>
            <person name="McInerney M.J."/>
        </authorList>
    </citation>
    <scope>NUCLEOTIDE SEQUENCE [LARGE SCALE GENOMIC DNA]</scope>
    <source>
        <strain evidence="3">DSM 2245B / Goettingen</strain>
    </source>
</reference>
<dbReference type="RefSeq" id="WP_011640482.1">
    <property type="nucleotide sequence ID" value="NC_008346.1"/>
</dbReference>
<dbReference type="InterPro" id="IPR050248">
    <property type="entry name" value="Polysacc_deacetylase_ArnD"/>
</dbReference>
<dbReference type="PANTHER" id="PTHR10587">
    <property type="entry name" value="GLYCOSYL TRANSFERASE-RELATED"/>
    <property type="match status" value="1"/>
</dbReference>
<dbReference type="OrthoDB" id="9806342at2"/>
<feature type="domain" description="NodB homology" evidence="1">
    <location>
        <begin position="51"/>
        <end position="230"/>
    </location>
</feature>
<keyword evidence="2" id="KW-0119">Carbohydrate metabolism</keyword>
<keyword evidence="2" id="KW-0624">Polysaccharide degradation</keyword>
<dbReference type="GO" id="GO:0045493">
    <property type="term" value="P:xylan catabolic process"/>
    <property type="evidence" value="ECO:0007669"/>
    <property type="project" value="UniProtKB-KW"/>
</dbReference>
<evidence type="ECO:0000259" key="1">
    <source>
        <dbReference type="PROSITE" id="PS51677"/>
    </source>
</evidence>
<dbReference type="PANTHER" id="PTHR10587:SF128">
    <property type="entry name" value="POLYSACCHARIDE DEACETYLASE PDAB-RELATED"/>
    <property type="match status" value="1"/>
</dbReference>
<organism evidence="2 3">
    <name type="scientific">Syntrophomonas wolfei subsp. wolfei (strain DSM 2245B / Goettingen)</name>
    <dbReference type="NCBI Taxonomy" id="335541"/>
    <lineage>
        <taxon>Bacteria</taxon>
        <taxon>Bacillati</taxon>
        <taxon>Bacillota</taxon>
        <taxon>Clostridia</taxon>
        <taxon>Eubacteriales</taxon>
        <taxon>Syntrophomonadaceae</taxon>
        <taxon>Syntrophomonas</taxon>
    </lineage>
</organism>
<keyword evidence="2" id="KW-0378">Hydrolase</keyword>
<dbReference type="InterPro" id="IPR014132">
    <property type="entry name" value="PdaB-like"/>
</dbReference>
<dbReference type="NCBIfam" id="TIGR02764">
    <property type="entry name" value="spore_ybaN_pdaB"/>
    <property type="match status" value="1"/>
</dbReference>
<dbReference type="Pfam" id="PF01522">
    <property type="entry name" value="Polysacc_deac_1"/>
    <property type="match status" value="1"/>
</dbReference>
<dbReference type="Proteomes" id="UP000001968">
    <property type="component" value="Chromosome"/>
</dbReference>
<dbReference type="STRING" id="335541.Swol_1068"/>
<keyword evidence="3" id="KW-1185">Reference proteome</keyword>
<evidence type="ECO:0000313" key="3">
    <source>
        <dbReference type="Proteomes" id="UP000001968"/>
    </source>
</evidence>
<dbReference type="InterPro" id="IPR002509">
    <property type="entry name" value="NODB_dom"/>
</dbReference>
<dbReference type="SUPFAM" id="SSF88713">
    <property type="entry name" value="Glycoside hydrolase/deacetylase"/>
    <property type="match status" value="1"/>
</dbReference>
<dbReference type="HOGENOM" id="CLU_021264_0_2_9"/>